<dbReference type="Pfam" id="PF13086">
    <property type="entry name" value="AAA_11"/>
    <property type="match status" value="2"/>
</dbReference>
<dbReference type="Proteomes" id="UP001162060">
    <property type="component" value="Unassembled WGS sequence"/>
</dbReference>
<reference evidence="8" key="1">
    <citation type="submission" date="2024-01" db="EMBL/GenBank/DDBJ databases">
        <authorList>
            <person name="Webb A."/>
        </authorList>
    </citation>
    <scope>NUCLEOTIDE SEQUENCE</scope>
    <source>
        <strain evidence="8">Pm1</strain>
    </source>
</reference>
<feature type="compositionally biased region" description="Basic and acidic residues" evidence="6">
    <location>
        <begin position="2265"/>
        <end position="2324"/>
    </location>
</feature>
<accession>A0AAV1V0Z2</accession>
<dbReference type="CDD" id="cd18808">
    <property type="entry name" value="SF1_C_Upf1"/>
    <property type="match status" value="1"/>
</dbReference>
<dbReference type="InterPro" id="IPR024481">
    <property type="entry name" value="Helicase_Sen1_N"/>
</dbReference>
<keyword evidence="2" id="KW-0378">Hydrolase</keyword>
<dbReference type="InterPro" id="IPR045055">
    <property type="entry name" value="DNA2/NAM7-like"/>
</dbReference>
<keyword evidence="1" id="KW-0547">Nucleotide-binding</keyword>
<dbReference type="PANTHER" id="PTHR10887:SF495">
    <property type="entry name" value="HELICASE SENATAXIN ISOFORM X1-RELATED"/>
    <property type="match status" value="1"/>
</dbReference>
<evidence type="ECO:0000313" key="9">
    <source>
        <dbReference type="Proteomes" id="UP001162060"/>
    </source>
</evidence>
<feature type="region of interest" description="Disordered" evidence="6">
    <location>
        <begin position="1548"/>
        <end position="1586"/>
    </location>
</feature>
<dbReference type="GO" id="GO:0016787">
    <property type="term" value="F:hydrolase activity"/>
    <property type="evidence" value="ECO:0007669"/>
    <property type="project" value="UniProtKB-KW"/>
</dbReference>
<dbReference type="GO" id="GO:0005524">
    <property type="term" value="F:ATP binding"/>
    <property type="evidence" value="ECO:0007669"/>
    <property type="project" value="UniProtKB-KW"/>
</dbReference>
<feature type="compositionally biased region" description="Basic and acidic residues" evidence="6">
    <location>
        <begin position="2151"/>
        <end position="2163"/>
    </location>
</feature>
<feature type="domain" description="TFIIS N-terminal" evidence="7">
    <location>
        <begin position="1336"/>
        <end position="1412"/>
    </location>
</feature>
<keyword evidence="5" id="KW-0539">Nucleus</keyword>
<evidence type="ECO:0000256" key="5">
    <source>
        <dbReference type="PROSITE-ProRule" id="PRU00649"/>
    </source>
</evidence>
<dbReference type="Pfam" id="PF12726">
    <property type="entry name" value="SEN1_N"/>
    <property type="match status" value="1"/>
</dbReference>
<dbReference type="InterPro" id="IPR041679">
    <property type="entry name" value="DNA2/NAM7-like_C"/>
</dbReference>
<protein>
    <recommendedName>
        <fullName evidence="7">TFIIS N-terminal domain-containing protein</fullName>
    </recommendedName>
</protein>
<dbReference type="GO" id="GO:0005694">
    <property type="term" value="C:chromosome"/>
    <property type="evidence" value="ECO:0007669"/>
    <property type="project" value="UniProtKB-ARBA"/>
</dbReference>
<sequence length="2461" mass="274559">MEAQARALEEEVQQLGAQEPTKHTAVMKQRLYTRVGQFLMGSLNMQHWWCDHSSLMVFMMRVLELYPASESVCAFYKKMEQQLRHCCRCVDTYHAALPSVRVELEFEFTPESIASFFVKLQALDADRVQRQLADAFTGLVKASPEKQEIMANTLYEVLHHRRLLSDFRIVRVLSRWVCSPFADVKANSYLESLRGCAGLYQLLVSPDSALREWAQNMVQHFGSIQLRGDRVEDRYLLEVLDEWMYVLENEAFNKSMLLLDFKTKEEIQDFLEPTNCVKTPTKPMLWSALDTVMQQMDLDSLEAMLVSFDTIPDVVFNYLQDADPAGDQTLTLVVSKCFAVLLRCLGHRFWDHSVNSPKVVLDVIMQHCRLMSWRVYVTKQFIELLPPLLVTIRPSQIVSQSSNQEKYDELDFYLETRKNMMQFLIVEDLRPKHYDAVAIVATSRAAFTILHDCYEHRMPGSVKSNRESGRDEGALSESISVDYSISESAFWWPCSSESGDVTNRILGKLWMNHLFDIVIKPNNVESLVDLAAETTALILSKHLQLARDAVYSLISLSDVGDLGSSVAMTKIKPIITDLLEKLCSWGTVTTIPLQVHGALFESIGGIAELLNSAVAQTNISDQLRHLTTTLQKYEKCTQQYLQCMCNEVLLKGLANPFGFPVVAQHISACYLSPTNSVDQMLKRLICHHAVGKNRPAQVISPLEAVLVSVHRNAEAFLRGQLSMLQPMRLYGFSQAVCLPATKKLIFVWSRIFDMLSNHLESVFKKAVGGKARTTSSHQVTDVGIAAAHLLKLPNLINDFLIAMLTNLFGSKAKPTIEVTETIRVQCLDFGISFWKFYSSVSKGLSASYKRVVGLITPLVECIARGSASENKRAAQLLMTVMGCLLEANTHLDEVTLNMIDSIKGEAALIESKTSTDFGRMTKKFRQLDQNSRFFTKRLTASSIGQSLEEMTSRSTSKILSRAKSSAVSNQAAARKQHSFYSEEEYHTASKKASTVVGQASNSKSAFDMAQVIKGISHSHPSYSSKAIQSEQPKKQVDKGVVENMEEEEKEEDVDLRFAALFHRIKATRKPIATCSLLPFYRQLLQVCMPVLLSGEFQNGQSDKELEAPGLSFKKNADYVRAFLPLMLEECNNEVQEGLRKCCYGNRGHLLRYESEKPREGMRCISFSTVQKDEELLSSSQAKFGGKRRPRSGFNEKLFRNGDVVLLRISAGSQNQGGFMGKREFLGVISISETERGRRQTSSTKKNSKDKDEESVTVLFLNDGELDNATASVRSFATEILAASAIADTEWKVSPLCNLVTSAREYIALRSVDMLPEHLRTAILTPEVYKSTQSELITITSVLTDLRLKNSRDSRSAIVKILKRLDRIDVMLPDLRSTSIGKAVNKLRKHDDAEVKILSGKLKEKWTRLMDTNDARERAPRFLSPALWEAIKLQYNSSQLQSIHTVLNNYSMGVSLLQGPPGTGKTKTIMGLLSGLLSLRLPATAVMPTISSGSSSGDGSKGEFSNFKAARSRGVNAGLPSGPTSTRPTAPTFLLSGITSALGSVLRRSPDSLASGPSRTTIQSLKNGGASRSRLETKLSSRTTHPVPHSNLVVKRRVILRAISEHLTGRTNNVLLCAPSNGAVNELVLRIVTDGLMDSTGNVTKVRAPSVHHEALSDERISIVRLGNAGEDASDVVDSVCLPHIIRREMAIHPKAMELDSLHERQRHLRSSIRDFHNKAEDRDGPKKDRKALAKMHQQLTGCSGKIRRLRDEVTAIRAKMTESILSKASIIACTLSKAGSGDFLGLKHGFDALIIDEAAQAVELSTLVPIRERVARVVLVGDPKQLPATVKSVVAAKARYDRSLFERIAESGVAPSMLRVQYRMHPFLRDFPSERFYGGMLTDGPSVMERVQKVCSGVYAHTSFQPFLLYDVNNSREEDMNGSKYNRIEAAFCVSLCHNMFKTCADVRNNKWSVGFVSPYKEQVRVLRQEITRSGIPASVPIEVNTVDGFQGREKDVIVFSCVRSSRSGGIGFLRDVRRLNVAITRARYCLYVIGNVSTLMRDETWAALIKSARDRKLIIRTEGEDFPRVVERLAEDNCRGLAEHYKSMHAKVALKSISTVKPAKSIGNKPAEATVSKFGLAATPKDAEASDVNMSEDEVPCGSTNNSKGTETDEASKSDRPYTDSASREPCLQLSCTQKKSHHEVRQPVDSLKRSVEESLTAESAKKARISEVAVPSGADMTDRYEIRRCRDRSKPMETDSHQRHANRSDEGAAGQTRIGCADLSRREVRGKEPRRLSDYRESSELKRGERRGEVARPNDRYRREIRRGHDSRDQPARVESSHTSRPPFASLGSELPQSISEKEFCQVNQSRSLSRANSSHSMTSKARERRPYRESSCPPVHPDHRDRAQSSRQHDNHAMSGRSSYRNKSSNNKTHSSTARTSSSRSTNVLGNILGSASKLANATSRVKVKTNLHCSEIP</sequence>
<feature type="compositionally biased region" description="Basic and acidic residues" evidence="6">
    <location>
        <begin position="2222"/>
        <end position="2252"/>
    </location>
</feature>
<dbReference type="GO" id="GO:0005634">
    <property type="term" value="C:nucleus"/>
    <property type="evidence" value="ECO:0007669"/>
    <property type="project" value="UniProtKB-SubCell"/>
</dbReference>
<dbReference type="PANTHER" id="PTHR10887">
    <property type="entry name" value="DNA2/NAM7 HELICASE FAMILY"/>
    <property type="match status" value="1"/>
</dbReference>
<dbReference type="Pfam" id="PF08711">
    <property type="entry name" value="Med26"/>
    <property type="match status" value="1"/>
</dbReference>
<dbReference type="CDD" id="cd18042">
    <property type="entry name" value="DEXXQc_SETX"/>
    <property type="match status" value="1"/>
</dbReference>
<evidence type="ECO:0000256" key="3">
    <source>
        <dbReference type="ARBA" id="ARBA00022806"/>
    </source>
</evidence>
<feature type="compositionally biased region" description="Basic and acidic residues" evidence="6">
    <location>
        <begin position="2383"/>
        <end position="2399"/>
    </location>
</feature>
<feature type="region of interest" description="Disordered" evidence="6">
    <location>
        <begin position="2127"/>
        <end position="2430"/>
    </location>
</feature>
<dbReference type="EMBL" id="CAKLBY020000239">
    <property type="protein sequence ID" value="CAK7939104.1"/>
    <property type="molecule type" value="Genomic_DNA"/>
</dbReference>
<dbReference type="Gene3D" id="1.20.930.10">
    <property type="entry name" value="Conserved domain common to transcription factors TFIIS, elongin A, CRSP70"/>
    <property type="match status" value="1"/>
</dbReference>
<dbReference type="SUPFAM" id="SSF52540">
    <property type="entry name" value="P-loop containing nucleoside triphosphate hydrolases"/>
    <property type="match status" value="1"/>
</dbReference>
<evidence type="ECO:0000259" key="7">
    <source>
        <dbReference type="PROSITE" id="PS51319"/>
    </source>
</evidence>
<dbReference type="FunFam" id="3.40.50.300:FF:000326">
    <property type="entry name" value="P-loop containing nucleoside triphosphate hydrolase"/>
    <property type="match status" value="1"/>
</dbReference>
<feature type="compositionally biased region" description="Polar residues" evidence="6">
    <location>
        <begin position="1554"/>
        <end position="1565"/>
    </location>
</feature>
<name>A0AAV1V0Z2_9STRA</name>
<feature type="compositionally biased region" description="Low complexity" evidence="6">
    <location>
        <begin position="2352"/>
        <end position="2363"/>
    </location>
</feature>
<dbReference type="SUPFAM" id="SSF47676">
    <property type="entry name" value="Conserved domain common to transcription factors TFIIS, elongin A, CRSP70"/>
    <property type="match status" value="1"/>
</dbReference>
<evidence type="ECO:0000313" key="8">
    <source>
        <dbReference type="EMBL" id="CAK7939104.1"/>
    </source>
</evidence>
<evidence type="ECO:0000256" key="6">
    <source>
        <dbReference type="SAM" id="MobiDB-lite"/>
    </source>
</evidence>
<comment type="subcellular location">
    <subcellularLocation>
        <location evidence="5">Nucleus</location>
    </subcellularLocation>
</comment>
<evidence type="ECO:0000256" key="1">
    <source>
        <dbReference type="ARBA" id="ARBA00022741"/>
    </source>
</evidence>
<organism evidence="8 9">
    <name type="scientific">Peronospora matthiolae</name>
    <dbReference type="NCBI Taxonomy" id="2874970"/>
    <lineage>
        <taxon>Eukaryota</taxon>
        <taxon>Sar</taxon>
        <taxon>Stramenopiles</taxon>
        <taxon>Oomycota</taxon>
        <taxon>Peronosporomycetes</taxon>
        <taxon>Peronosporales</taxon>
        <taxon>Peronosporaceae</taxon>
        <taxon>Peronospora</taxon>
    </lineage>
</organism>
<proteinExistence type="predicted"/>
<evidence type="ECO:0000256" key="4">
    <source>
        <dbReference type="ARBA" id="ARBA00022840"/>
    </source>
</evidence>
<dbReference type="Gene3D" id="3.40.50.300">
    <property type="entry name" value="P-loop containing nucleotide triphosphate hydrolases"/>
    <property type="match status" value="2"/>
</dbReference>
<dbReference type="InterPro" id="IPR041677">
    <property type="entry name" value="DNA2/NAM7_AAA_11"/>
</dbReference>
<keyword evidence="3" id="KW-0347">Helicase</keyword>
<gene>
    <name evidence="8" type="ORF">PM001_LOCUS24254</name>
</gene>
<dbReference type="Pfam" id="PF13087">
    <property type="entry name" value="AAA_12"/>
    <property type="match status" value="1"/>
</dbReference>
<keyword evidence="4" id="KW-0067">ATP-binding</keyword>
<comment type="caution">
    <text evidence="8">The sequence shown here is derived from an EMBL/GenBank/DDBJ whole genome shotgun (WGS) entry which is preliminary data.</text>
</comment>
<dbReference type="InterPro" id="IPR047187">
    <property type="entry name" value="SF1_C_Upf1"/>
</dbReference>
<dbReference type="InterPro" id="IPR035441">
    <property type="entry name" value="TFIIS/LEDGF_dom_sf"/>
</dbReference>
<dbReference type="PROSITE" id="PS51319">
    <property type="entry name" value="TFIIS_N"/>
    <property type="match status" value="1"/>
</dbReference>
<dbReference type="InterPro" id="IPR017923">
    <property type="entry name" value="TFIIS_N"/>
</dbReference>
<dbReference type="GO" id="GO:0004386">
    <property type="term" value="F:helicase activity"/>
    <property type="evidence" value="ECO:0007669"/>
    <property type="project" value="UniProtKB-KW"/>
</dbReference>
<evidence type="ECO:0000256" key="2">
    <source>
        <dbReference type="ARBA" id="ARBA00022801"/>
    </source>
</evidence>
<dbReference type="InterPro" id="IPR027417">
    <property type="entry name" value="P-loop_NTPase"/>
</dbReference>
<feature type="compositionally biased region" description="Low complexity" evidence="6">
    <location>
        <begin position="2402"/>
        <end position="2429"/>
    </location>
</feature>
<feature type="compositionally biased region" description="Basic and acidic residues" evidence="6">
    <location>
        <begin position="2185"/>
        <end position="2198"/>
    </location>
</feature>